<accession>A0A2V4A2U9</accession>
<keyword evidence="7" id="KW-1185">Reference proteome</keyword>
<keyword evidence="1" id="KW-0436">Ligase</keyword>
<gene>
    <name evidence="6" type="ORF">DF185_02545</name>
</gene>
<evidence type="ECO:0000256" key="4">
    <source>
        <dbReference type="PROSITE-ProRule" id="PRU00409"/>
    </source>
</evidence>
<dbReference type="SUPFAM" id="SSF56059">
    <property type="entry name" value="Glutathione synthetase ATP-binding domain-like"/>
    <property type="match status" value="1"/>
</dbReference>
<reference evidence="6 7" key="1">
    <citation type="submission" date="2018-05" db="EMBL/GenBank/DDBJ databases">
        <title>Marinifilum breve JC075T sp. nov., a marine bacterium isolated from Yongle Blue Hole in the South China Sea.</title>
        <authorList>
            <person name="Fu T."/>
        </authorList>
    </citation>
    <scope>NUCLEOTIDE SEQUENCE [LARGE SCALE GENOMIC DNA]</scope>
    <source>
        <strain evidence="6 7">JC075</strain>
    </source>
</reference>
<evidence type="ECO:0000313" key="7">
    <source>
        <dbReference type="Proteomes" id="UP000248079"/>
    </source>
</evidence>
<evidence type="ECO:0000259" key="5">
    <source>
        <dbReference type="PROSITE" id="PS50975"/>
    </source>
</evidence>
<dbReference type="Pfam" id="PF13535">
    <property type="entry name" value="ATP-grasp_4"/>
    <property type="match status" value="1"/>
</dbReference>
<dbReference type="PANTHER" id="PTHR43585">
    <property type="entry name" value="FUMIPYRROLE BIOSYNTHESIS PROTEIN C"/>
    <property type="match status" value="1"/>
</dbReference>
<comment type="caution">
    <text evidence="6">The sequence shown here is derived from an EMBL/GenBank/DDBJ whole genome shotgun (WGS) entry which is preliminary data.</text>
</comment>
<dbReference type="GO" id="GO:0005524">
    <property type="term" value="F:ATP binding"/>
    <property type="evidence" value="ECO:0007669"/>
    <property type="project" value="UniProtKB-UniRule"/>
</dbReference>
<dbReference type="InterPro" id="IPR011761">
    <property type="entry name" value="ATP-grasp"/>
</dbReference>
<evidence type="ECO:0000313" key="6">
    <source>
        <dbReference type="EMBL" id="PXY02991.1"/>
    </source>
</evidence>
<dbReference type="Gene3D" id="3.30.1490.20">
    <property type="entry name" value="ATP-grasp fold, A domain"/>
    <property type="match status" value="1"/>
</dbReference>
<protein>
    <recommendedName>
        <fullName evidence="5">ATP-grasp domain-containing protein</fullName>
    </recommendedName>
</protein>
<proteinExistence type="predicted"/>
<dbReference type="InterPro" id="IPR052032">
    <property type="entry name" value="ATP-dep_AA_Ligase"/>
</dbReference>
<dbReference type="AlphaFoldDB" id="A0A2V4A2U9"/>
<dbReference type="PANTHER" id="PTHR43585:SF2">
    <property type="entry name" value="ATP-GRASP ENZYME FSQD"/>
    <property type="match status" value="1"/>
</dbReference>
<dbReference type="GO" id="GO:0016874">
    <property type="term" value="F:ligase activity"/>
    <property type="evidence" value="ECO:0007669"/>
    <property type="project" value="UniProtKB-KW"/>
</dbReference>
<dbReference type="PROSITE" id="PS50975">
    <property type="entry name" value="ATP_GRASP"/>
    <property type="match status" value="1"/>
</dbReference>
<dbReference type="GO" id="GO:0046872">
    <property type="term" value="F:metal ion binding"/>
    <property type="evidence" value="ECO:0007669"/>
    <property type="project" value="InterPro"/>
</dbReference>
<name>A0A2V4A2U9_9BACT</name>
<dbReference type="InterPro" id="IPR013815">
    <property type="entry name" value="ATP_grasp_subdomain_1"/>
</dbReference>
<evidence type="ECO:0000256" key="2">
    <source>
        <dbReference type="ARBA" id="ARBA00022741"/>
    </source>
</evidence>
<evidence type="ECO:0000256" key="3">
    <source>
        <dbReference type="ARBA" id="ARBA00022840"/>
    </source>
</evidence>
<feature type="domain" description="ATP-grasp" evidence="5">
    <location>
        <begin position="107"/>
        <end position="299"/>
    </location>
</feature>
<dbReference type="Proteomes" id="UP000248079">
    <property type="component" value="Unassembled WGS sequence"/>
</dbReference>
<dbReference type="OrthoDB" id="9803907at2"/>
<dbReference type="InterPro" id="IPR016185">
    <property type="entry name" value="PreATP-grasp_dom_sf"/>
</dbReference>
<dbReference type="SUPFAM" id="SSF52440">
    <property type="entry name" value="PreATP-grasp domain"/>
    <property type="match status" value="1"/>
</dbReference>
<sequence>MSKRILILGAGEMQVPIIRKSRDMGLYTIVADYDPNAPGFKYADLTLEISTIDFDAVLSAAKKYQIDGILTTSDYPVKIVAKVSEELKLKSMSTSVATTCTNKYIQRQFFKENNIPSPFYQLISSEKELVGIDRFPLIIKPVDSSASRGVRKVKDFTELQDQYPISKEFSKNGGVLIEEYIEGNEYSIETFSQNGQHNIIAITEKRLIQGNDSYFVESAHILPALLREDDESLIKTTVLNLLNKLNVDNCPCHVELKLNAKGVFIIEIACRLGGDYITSNLVPLATGIDMLGNLINVSLGNEISIINSNDSIAAVQFINGDNYNNSTDFIENYSSYVSESCVKDFHNREIENSLDRMGFIILSADNHDKLSDLLIKIN</sequence>
<keyword evidence="3 4" id="KW-0067">ATP-binding</keyword>
<dbReference type="EMBL" id="QFLI01000001">
    <property type="protein sequence ID" value="PXY02991.1"/>
    <property type="molecule type" value="Genomic_DNA"/>
</dbReference>
<dbReference type="RefSeq" id="WP_110359148.1">
    <property type="nucleotide sequence ID" value="NZ_QFLI01000001.1"/>
</dbReference>
<organism evidence="6 7">
    <name type="scientific">Marinifilum breve</name>
    <dbReference type="NCBI Taxonomy" id="2184082"/>
    <lineage>
        <taxon>Bacteria</taxon>
        <taxon>Pseudomonadati</taxon>
        <taxon>Bacteroidota</taxon>
        <taxon>Bacteroidia</taxon>
        <taxon>Marinilabiliales</taxon>
        <taxon>Marinifilaceae</taxon>
    </lineage>
</organism>
<keyword evidence="2 4" id="KW-0547">Nucleotide-binding</keyword>
<dbReference type="Gene3D" id="3.30.470.20">
    <property type="entry name" value="ATP-grasp fold, B domain"/>
    <property type="match status" value="1"/>
</dbReference>
<evidence type="ECO:0000256" key="1">
    <source>
        <dbReference type="ARBA" id="ARBA00022598"/>
    </source>
</evidence>
<dbReference type="Gene3D" id="3.40.50.20">
    <property type="match status" value="1"/>
</dbReference>